<proteinExistence type="predicted"/>
<dbReference type="EMBL" id="KV440971">
    <property type="protein sequence ID" value="OAD80602.1"/>
    <property type="molecule type" value="Genomic_DNA"/>
</dbReference>
<dbReference type="InParanoid" id="A0A162V7Q1"/>
<protein>
    <submittedName>
        <fullName evidence="1">Uncharacterized protein</fullName>
    </submittedName>
</protein>
<sequence>MNTTRKDFSWSHGMLNLRNTDPVLQISWVDISKAMFNNNSNRNMKASCSITLEGHDKLQLMFDSDSIDEG</sequence>
<evidence type="ECO:0000313" key="1">
    <source>
        <dbReference type="EMBL" id="OAD80602.1"/>
    </source>
</evidence>
<dbReference type="VEuPathDB" id="FungiDB:PHYBLDRAFT_138156"/>
<dbReference type="RefSeq" id="XP_018298642.1">
    <property type="nucleotide sequence ID" value="XM_018429947.1"/>
</dbReference>
<name>A0A162V7Q1_PHYB8</name>
<reference evidence="2" key="1">
    <citation type="submission" date="2015-06" db="EMBL/GenBank/DDBJ databases">
        <title>Expansion of signal transduction pathways in fungi by whole-genome duplication.</title>
        <authorList>
            <consortium name="DOE Joint Genome Institute"/>
            <person name="Corrochano L.M."/>
            <person name="Kuo A."/>
            <person name="Marcet-Houben M."/>
            <person name="Polaino S."/>
            <person name="Salamov A."/>
            <person name="Villalobos J.M."/>
            <person name="Alvarez M.I."/>
            <person name="Avalos J."/>
            <person name="Benito E.P."/>
            <person name="Benoit I."/>
            <person name="Burger G."/>
            <person name="Camino L.P."/>
            <person name="Canovas D."/>
            <person name="Cerda-Olmedo E."/>
            <person name="Cheng J.-F."/>
            <person name="Dominguez A."/>
            <person name="Elias M."/>
            <person name="Eslava A.P."/>
            <person name="Glaser F."/>
            <person name="Grimwood J."/>
            <person name="Gutierrez G."/>
            <person name="Heitman J."/>
            <person name="Henrissat B."/>
            <person name="Iturriaga E.A."/>
            <person name="Lang B.F."/>
            <person name="Lavin J.L."/>
            <person name="Lee S."/>
            <person name="Li W."/>
            <person name="Lindquist E."/>
            <person name="Lopez-Garcia S."/>
            <person name="Luque E.M."/>
            <person name="Marcos A.T."/>
            <person name="Martin J."/>
            <person name="McCluskey K."/>
            <person name="Medina H.R."/>
            <person name="Miralles-Duran A."/>
            <person name="Miyazaki A."/>
            <person name="Munoz-Torres E."/>
            <person name="Oguiza J.A."/>
            <person name="Ohm R."/>
            <person name="Olmedo M."/>
            <person name="Orejas M."/>
            <person name="Ortiz-Castellanos L."/>
            <person name="Pisabarro A.G."/>
            <person name="Rodriguez-Romero J."/>
            <person name="Ruiz-Herrera J."/>
            <person name="Ruiz-Vazquez R."/>
            <person name="Sanz C."/>
            <person name="Schackwitz W."/>
            <person name="Schmutz J."/>
            <person name="Shahriari M."/>
            <person name="Shelest E."/>
            <person name="Silva-Franco F."/>
            <person name="Soanes D."/>
            <person name="Syed K."/>
            <person name="Tagua V.G."/>
            <person name="Talbot N.J."/>
            <person name="Thon M."/>
            <person name="De vries R.P."/>
            <person name="Wiebenga A."/>
            <person name="Yadav J.S."/>
            <person name="Braun E.L."/>
            <person name="Baker S."/>
            <person name="Garre V."/>
            <person name="Horwitz B."/>
            <person name="Torres-Martinez S."/>
            <person name="Idnurm A."/>
            <person name="Herrera-Estrella A."/>
            <person name="Gabaldon T."/>
            <person name="Grigoriev I.V."/>
        </authorList>
    </citation>
    <scope>NUCLEOTIDE SEQUENCE [LARGE SCALE GENOMIC DNA]</scope>
    <source>
        <strain evidence="2">NRRL 1555(-)</strain>
    </source>
</reference>
<evidence type="ECO:0000313" key="2">
    <source>
        <dbReference type="Proteomes" id="UP000077315"/>
    </source>
</evidence>
<organism evidence="1 2">
    <name type="scientific">Phycomyces blakesleeanus (strain ATCC 8743b / DSM 1359 / FGSC 10004 / NBRC 33097 / NRRL 1555)</name>
    <dbReference type="NCBI Taxonomy" id="763407"/>
    <lineage>
        <taxon>Eukaryota</taxon>
        <taxon>Fungi</taxon>
        <taxon>Fungi incertae sedis</taxon>
        <taxon>Mucoromycota</taxon>
        <taxon>Mucoromycotina</taxon>
        <taxon>Mucoromycetes</taxon>
        <taxon>Mucorales</taxon>
        <taxon>Phycomycetaceae</taxon>
        <taxon>Phycomyces</taxon>
    </lineage>
</organism>
<dbReference type="GeneID" id="28990853"/>
<dbReference type="AlphaFoldDB" id="A0A162V7Q1"/>
<gene>
    <name evidence="1" type="ORF">PHYBLDRAFT_138156</name>
</gene>
<accession>A0A162V7Q1</accession>
<keyword evidence="2" id="KW-1185">Reference proteome</keyword>
<dbReference type="Proteomes" id="UP000077315">
    <property type="component" value="Unassembled WGS sequence"/>
</dbReference>